<dbReference type="InterPro" id="IPR013783">
    <property type="entry name" value="Ig-like_fold"/>
</dbReference>
<dbReference type="AlphaFoldDB" id="A0A6J2RTW5"/>
<dbReference type="PANTHER" id="PTHR46484">
    <property type="entry name" value="SI:CH211-171H4.5-RELATED"/>
    <property type="match status" value="1"/>
</dbReference>
<sequence length="485" mass="52719">MAVQSVRLVTANMLLSVFFLSGAYAACDYMVNLLITTPQKMEALSGSCLHIPCTFTPVESSGTFDGTKPISGVWKKGNVAAGQVIFDSSRSDNIYPMNITGDLSQNNCTTLFSSLISNYTNTYFFRIENKPFLATADCDPLQIKVKDSPPSPTIEISGDVKENVSVTISCSAATPCPHDPPQLTWTLQQNPDNIIKENADRTFTTKIQKTFILSDQHDGLNITCSASYPVNEGTDHKTAEETKTLNVSYAPKNTSTSISPSSGWATDSRVNLSCSSTANPPVSSFTWFKKSNDGAVRVSEGRCYSFNVTGGGVYYCVATNGLGNQTSSDIQLTVEDPAKDFMVVSPADPVSVGSEVNLTCSFRGNPPVSFVWLMVSSDGSLQQIKGDSQVHGFKVTNSDRGRLFFCGCRNYLDNKLSTGRQLIFEGEHQSGPVDVEVIVKILGIIMLVSTMIIFECWFRSRHATKPVKDAVEADYVNSVVELKPS</sequence>
<dbReference type="PROSITE" id="PS50835">
    <property type="entry name" value="IG_LIKE"/>
    <property type="match status" value="3"/>
</dbReference>
<dbReference type="RefSeq" id="XP_029313379.1">
    <property type="nucleotide sequence ID" value="XM_029457519.1"/>
</dbReference>
<feature type="chain" id="PRO_5027026042" evidence="1">
    <location>
        <begin position="26"/>
        <end position="485"/>
    </location>
</feature>
<name>A0A6J2RTW5_COTGO</name>
<organism evidence="3 4">
    <name type="scientific">Cottoperca gobio</name>
    <name type="common">Frogmouth</name>
    <name type="synonym">Aphritis gobio</name>
    <dbReference type="NCBI Taxonomy" id="56716"/>
    <lineage>
        <taxon>Eukaryota</taxon>
        <taxon>Metazoa</taxon>
        <taxon>Chordata</taxon>
        <taxon>Craniata</taxon>
        <taxon>Vertebrata</taxon>
        <taxon>Euteleostomi</taxon>
        <taxon>Actinopterygii</taxon>
        <taxon>Neopterygii</taxon>
        <taxon>Teleostei</taxon>
        <taxon>Neoteleostei</taxon>
        <taxon>Acanthomorphata</taxon>
        <taxon>Eupercaria</taxon>
        <taxon>Perciformes</taxon>
        <taxon>Notothenioidei</taxon>
        <taxon>Bovichtidae</taxon>
        <taxon>Cottoperca</taxon>
    </lineage>
</organism>
<dbReference type="Pfam" id="PF13895">
    <property type="entry name" value="Ig_2"/>
    <property type="match status" value="1"/>
</dbReference>
<keyword evidence="3" id="KW-1185">Reference proteome</keyword>
<accession>A0A6J2RTW5</accession>
<dbReference type="GeneID" id="115025353"/>
<protein>
    <submittedName>
        <fullName evidence="4">Vascular cell adhesion protein 1-like isoform X1</fullName>
    </submittedName>
</protein>
<evidence type="ECO:0000256" key="1">
    <source>
        <dbReference type="SAM" id="SignalP"/>
    </source>
</evidence>
<dbReference type="OrthoDB" id="6250964at2759"/>
<feature type="domain" description="Ig-like" evidence="2">
    <location>
        <begin position="251"/>
        <end position="335"/>
    </location>
</feature>
<dbReference type="SUPFAM" id="SSF48726">
    <property type="entry name" value="Immunoglobulin"/>
    <property type="match status" value="3"/>
</dbReference>
<dbReference type="Proteomes" id="UP000504630">
    <property type="component" value="Chromosome 20"/>
</dbReference>
<evidence type="ECO:0000259" key="2">
    <source>
        <dbReference type="PROSITE" id="PS50835"/>
    </source>
</evidence>
<dbReference type="SMART" id="SM00409">
    <property type="entry name" value="IG"/>
    <property type="match status" value="3"/>
</dbReference>
<feature type="domain" description="Ig-like" evidence="2">
    <location>
        <begin position="152"/>
        <end position="246"/>
    </location>
</feature>
<keyword evidence="1" id="KW-0732">Signal</keyword>
<reference evidence="4" key="1">
    <citation type="submission" date="2025-08" db="UniProtKB">
        <authorList>
            <consortium name="RefSeq"/>
        </authorList>
    </citation>
    <scope>IDENTIFICATION</scope>
</reference>
<dbReference type="InterPro" id="IPR036179">
    <property type="entry name" value="Ig-like_dom_sf"/>
</dbReference>
<feature type="domain" description="Ig-like" evidence="2">
    <location>
        <begin position="337"/>
        <end position="417"/>
    </location>
</feature>
<dbReference type="KEGG" id="cgob:115025353"/>
<dbReference type="PANTHER" id="PTHR46484:SF8">
    <property type="entry name" value="B-CELL RECEPTOR CD22-LIKE-RELATED"/>
    <property type="match status" value="1"/>
</dbReference>
<gene>
    <name evidence="4" type="primary">LOC115025353</name>
</gene>
<dbReference type="InterPro" id="IPR007110">
    <property type="entry name" value="Ig-like_dom"/>
</dbReference>
<feature type="signal peptide" evidence="1">
    <location>
        <begin position="1"/>
        <end position="25"/>
    </location>
</feature>
<proteinExistence type="predicted"/>
<dbReference type="Gene3D" id="2.60.40.10">
    <property type="entry name" value="Immunoglobulins"/>
    <property type="match status" value="4"/>
</dbReference>
<dbReference type="InParanoid" id="A0A6J2RTW5"/>
<evidence type="ECO:0000313" key="4">
    <source>
        <dbReference type="RefSeq" id="XP_029313379.1"/>
    </source>
</evidence>
<dbReference type="InterPro" id="IPR003599">
    <property type="entry name" value="Ig_sub"/>
</dbReference>
<evidence type="ECO:0000313" key="3">
    <source>
        <dbReference type="Proteomes" id="UP000504630"/>
    </source>
</evidence>